<evidence type="ECO:0000313" key="1">
    <source>
        <dbReference type="EMBL" id="QOY91915.1"/>
    </source>
</evidence>
<evidence type="ECO:0000313" key="2">
    <source>
        <dbReference type="Proteomes" id="UP000593892"/>
    </source>
</evidence>
<dbReference type="EMBL" id="CP063849">
    <property type="protein sequence ID" value="QOY91915.1"/>
    <property type="molecule type" value="Genomic_DNA"/>
</dbReference>
<dbReference type="InterPro" id="IPR038765">
    <property type="entry name" value="Papain-like_cys_pep_sf"/>
</dbReference>
<evidence type="ECO:0008006" key="3">
    <source>
        <dbReference type="Google" id="ProtNLM"/>
    </source>
</evidence>
<dbReference type="KEGG" id="pfer:IRI77_04505"/>
<name>A0A7S7SQ72_PALFE</name>
<dbReference type="Proteomes" id="UP000593892">
    <property type="component" value="Chromosome"/>
</dbReference>
<reference evidence="1 2" key="1">
    <citation type="submission" date="2020-10" db="EMBL/GenBank/DDBJ databases">
        <title>Complete genome sequence of Paludibaculum fermentans P105T, a facultatively anaerobic acidobacterium capable of dissimilatory Fe(III) reduction.</title>
        <authorList>
            <person name="Dedysh S.N."/>
            <person name="Beletsky A.V."/>
            <person name="Kulichevskaya I.S."/>
            <person name="Mardanov A.V."/>
            <person name="Ravin N.V."/>
        </authorList>
    </citation>
    <scope>NUCLEOTIDE SEQUENCE [LARGE SCALE GENOMIC DNA]</scope>
    <source>
        <strain evidence="1 2">P105</strain>
    </source>
</reference>
<proteinExistence type="predicted"/>
<organism evidence="1 2">
    <name type="scientific">Paludibaculum fermentans</name>
    <dbReference type="NCBI Taxonomy" id="1473598"/>
    <lineage>
        <taxon>Bacteria</taxon>
        <taxon>Pseudomonadati</taxon>
        <taxon>Acidobacteriota</taxon>
        <taxon>Terriglobia</taxon>
        <taxon>Bryobacterales</taxon>
        <taxon>Bryobacteraceae</taxon>
        <taxon>Paludibaculum</taxon>
    </lineage>
</organism>
<dbReference type="SUPFAM" id="SSF54001">
    <property type="entry name" value="Cysteine proteinases"/>
    <property type="match status" value="1"/>
</dbReference>
<keyword evidence="2" id="KW-1185">Reference proteome</keyword>
<protein>
    <recommendedName>
        <fullName evidence="3">Transglutaminase-like domain-containing protein</fullName>
    </recommendedName>
</protein>
<dbReference type="AlphaFoldDB" id="A0A7S7SQ72"/>
<gene>
    <name evidence="1" type="ORF">IRI77_04505</name>
</gene>
<sequence>MIPHSGLTPAELRALRALKKPEQLQRFLDEEIAYNTEPDGPSCFSPRMVLRHSRGHCMEGALLAAAALRVNGHRALLLDLEAIRDDDHVLALFQVDGCWGSVAKSNYSGLRYREPVYRTLRELVLSYFPHYFNLQGERTLRAYSTRPIDLARFDNRQWMADEEPVWYIAEHLCWVPHTKVVTPKQVRRLTRMDQRLFEAGLVGSIQH</sequence>
<accession>A0A7S7SQ72</accession>